<dbReference type="AlphaFoldDB" id="A0A8S0TN47"/>
<keyword evidence="3" id="KW-1185">Reference proteome</keyword>
<dbReference type="Proteomes" id="UP000594638">
    <property type="component" value="Unassembled WGS sequence"/>
</dbReference>
<proteinExistence type="predicted"/>
<evidence type="ECO:0000259" key="1">
    <source>
        <dbReference type="Pfam" id="PF05634"/>
    </source>
</evidence>
<dbReference type="GO" id="GO:0003723">
    <property type="term" value="F:RNA binding"/>
    <property type="evidence" value="ECO:0007669"/>
    <property type="project" value="InterPro"/>
</dbReference>
<dbReference type="OrthoDB" id="1934432at2759"/>
<feature type="domain" description="APO" evidence="1">
    <location>
        <begin position="31"/>
        <end position="75"/>
    </location>
</feature>
<sequence length="110" mass="12439">MNGGTQLLKTYWYQLRPATCMSVWGNVYITTHEERFSIPRIPAVVELCIQAGVDLPEYPTKRRRKPIICIGKKEFVYADESELPDPDPDASKPSILAQIPDTEILPHAAK</sequence>
<reference evidence="2 3" key="1">
    <citation type="submission" date="2019-12" db="EMBL/GenBank/DDBJ databases">
        <authorList>
            <person name="Alioto T."/>
            <person name="Alioto T."/>
            <person name="Gomez Garrido J."/>
        </authorList>
    </citation>
    <scope>NUCLEOTIDE SEQUENCE [LARGE SCALE GENOMIC DNA]</scope>
</reference>
<dbReference type="Pfam" id="PF05634">
    <property type="entry name" value="APO_RNA-bind"/>
    <property type="match status" value="1"/>
</dbReference>
<dbReference type="InterPro" id="IPR023342">
    <property type="entry name" value="APO_dom"/>
</dbReference>
<evidence type="ECO:0000313" key="2">
    <source>
        <dbReference type="EMBL" id="CAA3007324.1"/>
    </source>
</evidence>
<dbReference type="EMBL" id="CACTIH010007273">
    <property type="protein sequence ID" value="CAA3007324.1"/>
    <property type="molecule type" value="Genomic_DNA"/>
</dbReference>
<accession>A0A8S0TN47</accession>
<name>A0A8S0TN47_OLEEU</name>
<gene>
    <name evidence="2" type="ORF">OLEA9_A093911</name>
</gene>
<comment type="caution">
    <text evidence="2">The sequence shown here is derived from an EMBL/GenBank/DDBJ whole genome shotgun (WGS) entry which is preliminary data.</text>
</comment>
<organism evidence="2 3">
    <name type="scientific">Olea europaea subsp. europaea</name>
    <dbReference type="NCBI Taxonomy" id="158383"/>
    <lineage>
        <taxon>Eukaryota</taxon>
        <taxon>Viridiplantae</taxon>
        <taxon>Streptophyta</taxon>
        <taxon>Embryophyta</taxon>
        <taxon>Tracheophyta</taxon>
        <taxon>Spermatophyta</taxon>
        <taxon>Magnoliopsida</taxon>
        <taxon>eudicotyledons</taxon>
        <taxon>Gunneridae</taxon>
        <taxon>Pentapetalae</taxon>
        <taxon>asterids</taxon>
        <taxon>lamiids</taxon>
        <taxon>Lamiales</taxon>
        <taxon>Oleaceae</taxon>
        <taxon>Oleeae</taxon>
        <taxon>Olea</taxon>
    </lineage>
</organism>
<protein>
    <submittedName>
        <fullName evidence="2">APO 2, chloroplastic</fullName>
    </submittedName>
</protein>
<evidence type="ECO:0000313" key="3">
    <source>
        <dbReference type="Proteomes" id="UP000594638"/>
    </source>
</evidence>
<dbReference type="Gramene" id="OE9A093911T1">
    <property type="protein sequence ID" value="OE9A093911C1"/>
    <property type="gene ID" value="OE9A093911"/>
</dbReference>